<feature type="domain" description="Cytochrome c" evidence="8">
    <location>
        <begin position="463"/>
        <end position="602"/>
    </location>
</feature>
<dbReference type="RefSeq" id="WP_119667091.1">
    <property type="nucleotide sequence ID" value="NZ_QXED01000002.1"/>
</dbReference>
<dbReference type="GO" id="GO:0009055">
    <property type="term" value="F:electron transfer activity"/>
    <property type="evidence" value="ECO:0007669"/>
    <property type="project" value="InterPro"/>
</dbReference>
<evidence type="ECO:0000313" key="9">
    <source>
        <dbReference type="EMBL" id="RIV25205.1"/>
    </source>
</evidence>
<proteinExistence type="predicted"/>
<evidence type="ECO:0000256" key="3">
    <source>
        <dbReference type="ARBA" id="ARBA00022723"/>
    </source>
</evidence>
<evidence type="ECO:0000313" key="10">
    <source>
        <dbReference type="Proteomes" id="UP000283523"/>
    </source>
</evidence>
<dbReference type="Proteomes" id="UP000283523">
    <property type="component" value="Unassembled WGS sequence"/>
</dbReference>
<dbReference type="PANTHER" id="PTHR30600">
    <property type="entry name" value="CYTOCHROME C PEROXIDASE-RELATED"/>
    <property type="match status" value="1"/>
</dbReference>
<dbReference type="AlphaFoldDB" id="A0A418MEL7"/>
<dbReference type="GO" id="GO:0004130">
    <property type="term" value="F:cytochrome-c peroxidase activity"/>
    <property type="evidence" value="ECO:0007669"/>
    <property type="project" value="TreeGrafter"/>
</dbReference>
<name>A0A418MEL7_9BACT</name>
<comment type="caution">
    <text evidence="9">The sequence shown here is derived from an EMBL/GenBank/DDBJ whole genome shotgun (WGS) entry which is preliminary data.</text>
</comment>
<dbReference type="InterPro" id="IPR051395">
    <property type="entry name" value="Cytochrome_c_Peroxidase/MauG"/>
</dbReference>
<keyword evidence="5" id="KW-0560">Oxidoreductase</keyword>
<dbReference type="EMBL" id="QXED01000002">
    <property type="protein sequence ID" value="RIV25205.1"/>
    <property type="molecule type" value="Genomic_DNA"/>
</dbReference>
<keyword evidence="3 7" id="KW-0479">Metal-binding</keyword>
<evidence type="ECO:0000256" key="7">
    <source>
        <dbReference type="PROSITE-ProRule" id="PRU00433"/>
    </source>
</evidence>
<evidence type="ECO:0000256" key="6">
    <source>
        <dbReference type="ARBA" id="ARBA00023004"/>
    </source>
</evidence>
<evidence type="ECO:0000256" key="5">
    <source>
        <dbReference type="ARBA" id="ARBA00023002"/>
    </source>
</evidence>
<keyword evidence="2 7" id="KW-0349">Heme</keyword>
<dbReference type="GO" id="GO:0046872">
    <property type="term" value="F:metal ion binding"/>
    <property type="evidence" value="ECO:0007669"/>
    <property type="project" value="UniProtKB-KW"/>
</dbReference>
<dbReference type="InterPro" id="IPR009056">
    <property type="entry name" value="Cyt_c-like_dom"/>
</dbReference>
<evidence type="ECO:0000256" key="1">
    <source>
        <dbReference type="ARBA" id="ARBA00004196"/>
    </source>
</evidence>
<dbReference type="Gene3D" id="1.10.760.10">
    <property type="entry name" value="Cytochrome c-like domain"/>
    <property type="match status" value="2"/>
</dbReference>
<evidence type="ECO:0000256" key="4">
    <source>
        <dbReference type="ARBA" id="ARBA00022729"/>
    </source>
</evidence>
<evidence type="ECO:0000256" key="2">
    <source>
        <dbReference type="ARBA" id="ARBA00022617"/>
    </source>
</evidence>
<keyword evidence="4" id="KW-0732">Signal</keyword>
<evidence type="ECO:0000259" key="8">
    <source>
        <dbReference type="PROSITE" id="PS51007"/>
    </source>
</evidence>
<dbReference type="Pfam" id="PF03150">
    <property type="entry name" value="CCP_MauG"/>
    <property type="match status" value="1"/>
</dbReference>
<keyword evidence="10" id="KW-1185">Reference proteome</keyword>
<gene>
    <name evidence="9" type="ORF">DYU11_07795</name>
</gene>
<dbReference type="SUPFAM" id="SSF46626">
    <property type="entry name" value="Cytochrome c"/>
    <property type="match status" value="2"/>
</dbReference>
<dbReference type="InterPro" id="IPR004852">
    <property type="entry name" value="Di-haem_cyt_c_peroxidsae"/>
</dbReference>
<dbReference type="GO" id="GO:0020037">
    <property type="term" value="F:heme binding"/>
    <property type="evidence" value="ECO:0007669"/>
    <property type="project" value="InterPro"/>
</dbReference>
<comment type="subcellular location">
    <subcellularLocation>
        <location evidence="1">Cell envelope</location>
    </subcellularLocation>
</comment>
<reference evidence="9 10" key="1">
    <citation type="submission" date="2018-08" db="EMBL/GenBank/DDBJ databases">
        <title>Fibrisoma montanum sp. nov., isolated from Danxia mountain soil.</title>
        <authorList>
            <person name="Huang Y."/>
        </authorList>
    </citation>
    <scope>NUCLEOTIDE SEQUENCE [LARGE SCALE GENOMIC DNA]</scope>
    <source>
        <strain evidence="9 10">HYT19</strain>
    </source>
</reference>
<dbReference type="PROSITE" id="PS51007">
    <property type="entry name" value="CYTC"/>
    <property type="match status" value="2"/>
</dbReference>
<protein>
    <submittedName>
        <fullName evidence="9">Cytochrome C peroxidase</fullName>
    </submittedName>
</protein>
<dbReference type="InterPro" id="IPR036909">
    <property type="entry name" value="Cyt_c-like_dom_sf"/>
</dbReference>
<keyword evidence="9" id="KW-0575">Peroxidase</keyword>
<dbReference type="GO" id="GO:0030313">
    <property type="term" value="C:cell envelope"/>
    <property type="evidence" value="ECO:0007669"/>
    <property type="project" value="UniProtKB-SubCell"/>
</dbReference>
<keyword evidence="6 7" id="KW-0408">Iron</keyword>
<accession>A0A418MEL7</accession>
<organism evidence="9 10">
    <name type="scientific">Fibrisoma montanum</name>
    <dbReference type="NCBI Taxonomy" id="2305895"/>
    <lineage>
        <taxon>Bacteria</taxon>
        <taxon>Pseudomonadati</taxon>
        <taxon>Bacteroidota</taxon>
        <taxon>Cytophagia</taxon>
        <taxon>Cytophagales</taxon>
        <taxon>Spirosomataceae</taxon>
        <taxon>Fibrisoma</taxon>
    </lineage>
</organism>
<sequence>MQNNPIRLLLTLLGVTAVLVILLGMIAHFNRPVLSPVEQTKQQVSRDLQQLADLTKRQLLPLAEHSQSVDSLRRAFLACRSAYKRVEPFTEYFFPATSRLVNGPPLPEVEAEENKLFEPEGLQVIEEHLYPAFDPAGRADLVREVKKLSSELARYQTLWEATDFTDAHIFDLLRLEVFRIVSLGMAGFDTPMCQTAMPEAAVALTSMRTYLSLFETDSPGYAALDRQLQQAADYLNQHPDFDSFDRAHFITTYANPLSKQLLTYQRALGIEPFKDRRPLRPDAETLFAANAFDPDAYAATVDARMNPAKIELGRRLFADPVLSANNQRACVSCHQPDKAFTDGLTKNKTLTGQGLIGRNTPTLLNAALQAGQFYDLRASSLENQSFDVVHNVTEMNGSLEQVAKKLRVDPSYVAQFRKAFPEKNGAIEPFQIQNALASYERTLVSFDSRFDRYMRGQKTALSAEEIHGLNLFMGKAKCGICHFMPLFNGTVPPGYTDSESEVIGVPATTAETEIDPDLGRYAHTKLDVLKYSFKTPTLRHVAKTAPYMHNGVYRTLDEVVEFYNKGGGNGLGFNLAYQTLPEDKLNLTATEKKALVAFMKAL</sequence>
<dbReference type="Gene3D" id="1.20.1420.20">
    <property type="entry name" value="M75 peptidase, HXXE motif"/>
    <property type="match status" value="1"/>
</dbReference>
<dbReference type="PANTHER" id="PTHR30600:SF10">
    <property type="entry name" value="BLL6722 PROTEIN"/>
    <property type="match status" value="1"/>
</dbReference>
<dbReference type="InterPro" id="IPR038352">
    <property type="entry name" value="Imelysin_sf"/>
</dbReference>
<feature type="domain" description="Cytochrome c" evidence="8">
    <location>
        <begin position="308"/>
        <end position="443"/>
    </location>
</feature>
<dbReference type="OrthoDB" id="9805202at2"/>